<evidence type="ECO:0000256" key="5">
    <source>
        <dbReference type="ARBA" id="ARBA00022989"/>
    </source>
</evidence>
<feature type="transmembrane region" description="Helical" evidence="7">
    <location>
        <begin position="73"/>
        <end position="92"/>
    </location>
</feature>
<dbReference type="RefSeq" id="WP_204033264.1">
    <property type="nucleotide sequence ID" value="NZ_BOPC01000013.1"/>
</dbReference>
<evidence type="ECO:0000313" key="9">
    <source>
        <dbReference type="Proteomes" id="UP000653076"/>
    </source>
</evidence>
<feature type="transmembrane region" description="Helical" evidence="7">
    <location>
        <begin position="134"/>
        <end position="155"/>
    </location>
</feature>
<evidence type="ECO:0000256" key="4">
    <source>
        <dbReference type="ARBA" id="ARBA00022692"/>
    </source>
</evidence>
<comment type="similarity">
    <text evidence="2 7">Belongs to the UPF0056 (MarC) family.</text>
</comment>
<dbReference type="EMBL" id="BOPC01000013">
    <property type="protein sequence ID" value="GIJ25806.1"/>
    <property type="molecule type" value="Genomic_DNA"/>
</dbReference>
<dbReference type="PANTHER" id="PTHR33508">
    <property type="entry name" value="UPF0056 MEMBRANE PROTEIN YHCE"/>
    <property type="match status" value="1"/>
</dbReference>
<keyword evidence="4 7" id="KW-0812">Transmembrane</keyword>
<name>A0ABQ4J6Z9_9ACTN</name>
<keyword evidence="5 7" id="KW-1133">Transmembrane helix</keyword>
<proteinExistence type="inferred from homology"/>
<dbReference type="NCBIfam" id="TIGR00427">
    <property type="entry name" value="NAAT family transporter"/>
    <property type="match status" value="1"/>
</dbReference>
<keyword evidence="6 7" id="KW-0472">Membrane</keyword>
<accession>A0ABQ4J6Z9</accession>
<protein>
    <recommendedName>
        <fullName evidence="7">UPF0056 membrane protein</fullName>
    </recommendedName>
</protein>
<keyword evidence="9" id="KW-1185">Reference proteome</keyword>
<keyword evidence="3" id="KW-1003">Cell membrane</keyword>
<feature type="transmembrane region" description="Helical" evidence="7">
    <location>
        <begin position="104"/>
        <end position="128"/>
    </location>
</feature>
<dbReference type="Proteomes" id="UP000653076">
    <property type="component" value="Unassembled WGS sequence"/>
</dbReference>
<gene>
    <name evidence="8" type="ORF">Vqi01_09680</name>
</gene>
<dbReference type="PANTHER" id="PTHR33508:SF1">
    <property type="entry name" value="UPF0056 MEMBRANE PROTEIN YHCE"/>
    <property type="match status" value="1"/>
</dbReference>
<evidence type="ECO:0000256" key="7">
    <source>
        <dbReference type="RuleBase" id="RU362048"/>
    </source>
</evidence>
<feature type="transmembrane region" description="Helical" evidence="7">
    <location>
        <begin position="176"/>
        <end position="198"/>
    </location>
</feature>
<dbReference type="Pfam" id="PF01914">
    <property type="entry name" value="MarC"/>
    <property type="match status" value="1"/>
</dbReference>
<feature type="transmembrane region" description="Helical" evidence="7">
    <location>
        <begin position="41"/>
        <end position="67"/>
    </location>
</feature>
<evidence type="ECO:0000256" key="2">
    <source>
        <dbReference type="ARBA" id="ARBA00009784"/>
    </source>
</evidence>
<sequence>MDLKLFGGVFVTLLVIMDPPGMMPIFLALTGPLSARERNRAAWQAVALALGVIVVFAVAGQTLLAYLHVDLPALQAAGGLLLILVALELLTGKTDDPTKQATSNIALVPLGTPLLAGPGAIVATMLFVQQAEAVGDYVAIAVAIVAVMLAVWIVLRFSGGIVRILRPGGIEVVTRIAGLLLAAIAVQLIADAIFAFVADFTGAG</sequence>
<evidence type="ECO:0000256" key="1">
    <source>
        <dbReference type="ARBA" id="ARBA00004651"/>
    </source>
</evidence>
<dbReference type="InterPro" id="IPR002771">
    <property type="entry name" value="Multi_antbiot-R_MarC"/>
</dbReference>
<feature type="transmembrane region" description="Helical" evidence="7">
    <location>
        <begin position="6"/>
        <end position="29"/>
    </location>
</feature>
<comment type="subcellular location">
    <subcellularLocation>
        <location evidence="1 7">Cell membrane</location>
        <topology evidence="1 7">Multi-pass membrane protein</topology>
    </subcellularLocation>
</comment>
<comment type="caution">
    <text evidence="8">The sequence shown here is derived from an EMBL/GenBank/DDBJ whole genome shotgun (WGS) entry which is preliminary data.</text>
</comment>
<evidence type="ECO:0000313" key="8">
    <source>
        <dbReference type="EMBL" id="GIJ25806.1"/>
    </source>
</evidence>
<reference evidence="8 9" key="1">
    <citation type="submission" date="2021-01" db="EMBL/GenBank/DDBJ databases">
        <title>Whole genome shotgun sequence of Verrucosispora qiuiae NBRC 106684.</title>
        <authorList>
            <person name="Komaki H."/>
            <person name="Tamura T."/>
        </authorList>
    </citation>
    <scope>NUCLEOTIDE SEQUENCE [LARGE SCALE GENOMIC DNA]</scope>
    <source>
        <strain evidence="8 9">NBRC 106684</strain>
    </source>
</reference>
<organism evidence="8 9">
    <name type="scientific">Micromonospora qiuiae</name>
    <dbReference type="NCBI Taxonomy" id="502268"/>
    <lineage>
        <taxon>Bacteria</taxon>
        <taxon>Bacillati</taxon>
        <taxon>Actinomycetota</taxon>
        <taxon>Actinomycetes</taxon>
        <taxon>Micromonosporales</taxon>
        <taxon>Micromonosporaceae</taxon>
        <taxon>Micromonospora</taxon>
    </lineage>
</organism>
<evidence type="ECO:0000256" key="3">
    <source>
        <dbReference type="ARBA" id="ARBA00022475"/>
    </source>
</evidence>
<evidence type="ECO:0000256" key="6">
    <source>
        <dbReference type="ARBA" id="ARBA00023136"/>
    </source>
</evidence>